<dbReference type="Gene3D" id="3.40.50.10860">
    <property type="entry name" value="Leucine Dehydrogenase, chain A, domain 1"/>
    <property type="match status" value="1"/>
</dbReference>
<dbReference type="SUPFAM" id="SSF51735">
    <property type="entry name" value="NAD(P)-binding Rossmann-fold domains"/>
    <property type="match status" value="1"/>
</dbReference>
<reference evidence="7 8" key="1">
    <citation type="submission" date="2021-03" db="EMBL/GenBank/DDBJ databases">
        <title>Antimicrobial resistance genes in bacteria isolated from Japanese honey, and their potential for conferring macrolide and lincosamide resistance in the American foulbrood pathogen Paenibacillus larvae.</title>
        <authorList>
            <person name="Okamoto M."/>
            <person name="Kumagai M."/>
            <person name="Kanamori H."/>
            <person name="Takamatsu D."/>
        </authorList>
    </citation>
    <scope>NUCLEOTIDE SEQUENCE [LARGE SCALE GENOMIC DNA]</scope>
    <source>
        <strain evidence="7 8">J6TS1</strain>
    </source>
</reference>
<dbReference type="Pfam" id="PF00208">
    <property type="entry name" value="ELFV_dehydrog"/>
    <property type="match status" value="1"/>
</dbReference>
<dbReference type="PIRSF" id="PIRSF000185">
    <property type="entry name" value="Glu_DH"/>
    <property type="match status" value="1"/>
</dbReference>
<evidence type="ECO:0000256" key="3">
    <source>
        <dbReference type="ARBA" id="ARBA00023002"/>
    </source>
</evidence>
<proteinExistence type="inferred from homology"/>
<dbReference type="EMBL" id="BORJ01000002">
    <property type="protein sequence ID" value="GIN95401.1"/>
    <property type="molecule type" value="Genomic_DNA"/>
</dbReference>
<dbReference type="Proteomes" id="UP000680670">
    <property type="component" value="Unassembled WGS sequence"/>
</dbReference>
<sequence>MNDPYLTTEWVDQETGAKGYFVIDEMKNDFCAGGIRMRKGVTKKEVERLAQIMTIKMAGLGMPLGGAKGGIDFPSDHPKSKEVLKRYLKAHVPYIREYWLTSEDLGTKEEDILTILRELGLKSSVHAFINKQENSAILTEKLQKAMSAKYDGMNLTDLVTGYGVAVVTMEGLDYLGVKRNHAKVSIQGFGSVGASAAKFLFENGVKIVAVADWKGTIYCKDGLDISLLSRLKDSTGIISRNGLPPEYEQLPGSAWLTVHSDVLIPAAVADVIHADNASNLNAKLIVEGANLPVTSEAEKILFERGVLMIPDFIANSGGAGLFVSVLHGNVKGEASAIFTFLREQMSKTTKNVLDIATKDQLLPRIAAKQLVDRLEEQTKLGV</sequence>
<keyword evidence="3 4" id="KW-0560">Oxidoreductase</keyword>
<comment type="caution">
    <text evidence="7">The sequence shown here is derived from an EMBL/GenBank/DDBJ whole genome shotgun (WGS) entry which is preliminary data.</text>
</comment>
<dbReference type="InterPro" id="IPR006096">
    <property type="entry name" value="Glu/Leu/Phe/Val/Trp_DH_C"/>
</dbReference>
<evidence type="ECO:0000256" key="2">
    <source>
        <dbReference type="ARBA" id="ARBA00012896"/>
    </source>
</evidence>
<dbReference type="PRINTS" id="PR00082">
    <property type="entry name" value="GLFDHDRGNASE"/>
</dbReference>
<name>A0ABQ4KTN3_SIMTE</name>
<dbReference type="InterPro" id="IPR046346">
    <property type="entry name" value="Aminoacid_DH-like_N_sf"/>
</dbReference>
<evidence type="ECO:0000256" key="5">
    <source>
        <dbReference type="RuleBase" id="RU004417"/>
    </source>
</evidence>
<feature type="domain" description="Glutamate/phenylalanine/leucine/valine/L-tryptophan dehydrogenase C-terminal" evidence="6">
    <location>
        <begin position="156"/>
        <end position="381"/>
    </location>
</feature>
<evidence type="ECO:0000259" key="6">
    <source>
        <dbReference type="SMART" id="SM00839"/>
    </source>
</evidence>
<keyword evidence="8" id="KW-1185">Reference proteome</keyword>
<organism evidence="7 8">
    <name type="scientific">Siminovitchia terrae</name>
    <name type="common">Bacillus terrae</name>
    <dbReference type="NCBI Taxonomy" id="1914933"/>
    <lineage>
        <taxon>Bacteria</taxon>
        <taxon>Bacillati</taxon>
        <taxon>Bacillota</taxon>
        <taxon>Bacilli</taxon>
        <taxon>Bacillales</taxon>
        <taxon>Bacillaceae</taxon>
        <taxon>Siminovitchia</taxon>
    </lineage>
</organism>
<evidence type="ECO:0000256" key="4">
    <source>
        <dbReference type="PIRNR" id="PIRNR000185"/>
    </source>
</evidence>
<dbReference type="SMART" id="SM00839">
    <property type="entry name" value="ELFV_dehydrog"/>
    <property type="match status" value="1"/>
</dbReference>
<gene>
    <name evidence="7" type="ORF">J6TS1_12710</name>
</gene>
<dbReference type="InterPro" id="IPR006097">
    <property type="entry name" value="Glu/Leu/Phe/Val/Trp_DH_dimer"/>
</dbReference>
<evidence type="ECO:0000313" key="7">
    <source>
        <dbReference type="EMBL" id="GIN95401.1"/>
    </source>
</evidence>
<accession>A0ABQ4KTN3</accession>
<comment type="similarity">
    <text evidence="1 4 5">Belongs to the Glu/Leu/Phe/Val dehydrogenases family.</text>
</comment>
<evidence type="ECO:0000313" key="8">
    <source>
        <dbReference type="Proteomes" id="UP000680670"/>
    </source>
</evidence>
<dbReference type="InterPro" id="IPR014362">
    <property type="entry name" value="Glu_DH"/>
</dbReference>
<evidence type="ECO:0000256" key="1">
    <source>
        <dbReference type="ARBA" id="ARBA00006382"/>
    </source>
</evidence>
<dbReference type="Gene3D" id="3.40.50.720">
    <property type="entry name" value="NAD(P)-binding Rossmann-like Domain"/>
    <property type="match status" value="1"/>
</dbReference>
<dbReference type="InterPro" id="IPR036291">
    <property type="entry name" value="NAD(P)-bd_dom_sf"/>
</dbReference>
<dbReference type="SUPFAM" id="SSF53223">
    <property type="entry name" value="Aminoacid dehydrogenase-like, N-terminal domain"/>
    <property type="match status" value="1"/>
</dbReference>
<dbReference type="InterPro" id="IPR006095">
    <property type="entry name" value="Glu/Leu/Phe/Val/Trp_DH"/>
</dbReference>
<dbReference type="PANTHER" id="PTHR11606:SF13">
    <property type="entry name" value="GLUTAMATE DEHYDROGENASE 1, MITOCHONDRIAL"/>
    <property type="match status" value="1"/>
</dbReference>
<dbReference type="RefSeq" id="WP_212953503.1">
    <property type="nucleotide sequence ID" value="NZ_BORJ01000002.1"/>
</dbReference>
<protein>
    <recommendedName>
        <fullName evidence="2 4">Glutamate dehydrogenase</fullName>
    </recommendedName>
</protein>
<dbReference type="Pfam" id="PF02812">
    <property type="entry name" value="ELFV_dehydrog_N"/>
    <property type="match status" value="1"/>
</dbReference>
<dbReference type="PANTHER" id="PTHR11606">
    <property type="entry name" value="GLUTAMATE DEHYDROGENASE"/>
    <property type="match status" value="1"/>
</dbReference>